<dbReference type="EMBL" id="KN833050">
    <property type="protein sequence ID" value="KIM75112.1"/>
    <property type="molecule type" value="Genomic_DNA"/>
</dbReference>
<feature type="compositionally biased region" description="Acidic residues" evidence="3">
    <location>
        <begin position="615"/>
        <end position="626"/>
    </location>
</feature>
<feature type="compositionally biased region" description="Low complexity" evidence="3">
    <location>
        <begin position="596"/>
        <end position="608"/>
    </location>
</feature>
<dbReference type="HOGENOM" id="CLU_020031_1_0_1"/>
<evidence type="ECO:0000256" key="2">
    <source>
        <dbReference type="SAM" id="Coils"/>
    </source>
</evidence>
<evidence type="ECO:0000259" key="6">
    <source>
        <dbReference type="SMART" id="SM00594"/>
    </source>
</evidence>
<protein>
    <recommendedName>
        <fullName evidence="9">UBX domain-containing protein</fullName>
    </recommendedName>
</protein>
<gene>
    <name evidence="7" type="ORF">PILCRDRAFT_92230</name>
</gene>
<evidence type="ECO:0000313" key="7">
    <source>
        <dbReference type="EMBL" id="KIM75112.1"/>
    </source>
</evidence>
<name>A0A0C3BCW4_PILCF</name>
<evidence type="ECO:0000256" key="4">
    <source>
        <dbReference type="SAM" id="Phobius"/>
    </source>
</evidence>
<keyword evidence="4" id="KW-0472">Membrane</keyword>
<dbReference type="OrthoDB" id="1026733at2759"/>
<dbReference type="GO" id="GO:0036503">
    <property type="term" value="P:ERAD pathway"/>
    <property type="evidence" value="ECO:0007669"/>
    <property type="project" value="TreeGrafter"/>
</dbReference>
<dbReference type="Gene3D" id="3.10.20.90">
    <property type="entry name" value="Phosphatidylinositol 3-kinase Catalytic Subunit, Chain A, domain 1"/>
    <property type="match status" value="1"/>
</dbReference>
<feature type="domain" description="UBX" evidence="5">
    <location>
        <begin position="457"/>
        <end position="585"/>
    </location>
</feature>
<keyword evidence="4" id="KW-1133">Transmembrane helix</keyword>
<feature type="compositionally biased region" description="Low complexity" evidence="3">
    <location>
        <begin position="310"/>
        <end position="327"/>
    </location>
</feature>
<feature type="compositionally biased region" description="Basic and acidic residues" evidence="3">
    <location>
        <begin position="72"/>
        <end position="81"/>
    </location>
</feature>
<keyword evidence="4" id="KW-0812">Transmembrane</keyword>
<evidence type="ECO:0000256" key="3">
    <source>
        <dbReference type="SAM" id="MobiDB-lite"/>
    </source>
</evidence>
<feature type="region of interest" description="Disordered" evidence="3">
    <location>
        <begin position="177"/>
        <end position="202"/>
    </location>
</feature>
<feature type="region of interest" description="Disordered" evidence="3">
    <location>
        <begin position="51"/>
        <end position="85"/>
    </location>
</feature>
<evidence type="ECO:0000259" key="5">
    <source>
        <dbReference type="SMART" id="SM00166"/>
    </source>
</evidence>
<feature type="coiled-coil region" evidence="2">
    <location>
        <begin position="391"/>
        <end position="444"/>
    </location>
</feature>
<dbReference type="AlphaFoldDB" id="A0A0C3BCW4"/>
<evidence type="ECO:0000256" key="1">
    <source>
        <dbReference type="ARBA" id="ARBA00023054"/>
    </source>
</evidence>
<dbReference type="GO" id="GO:0005783">
    <property type="term" value="C:endoplasmic reticulum"/>
    <property type="evidence" value="ECO:0007669"/>
    <property type="project" value="TreeGrafter"/>
</dbReference>
<reference evidence="7 8" key="1">
    <citation type="submission" date="2014-04" db="EMBL/GenBank/DDBJ databases">
        <authorList>
            <consortium name="DOE Joint Genome Institute"/>
            <person name="Kuo A."/>
            <person name="Tarkka M."/>
            <person name="Buscot F."/>
            <person name="Kohler A."/>
            <person name="Nagy L.G."/>
            <person name="Floudas D."/>
            <person name="Copeland A."/>
            <person name="Barry K.W."/>
            <person name="Cichocki N."/>
            <person name="Veneault-Fourrey C."/>
            <person name="LaButti K."/>
            <person name="Lindquist E.A."/>
            <person name="Lipzen A."/>
            <person name="Lundell T."/>
            <person name="Morin E."/>
            <person name="Murat C."/>
            <person name="Sun H."/>
            <person name="Tunlid A."/>
            <person name="Henrissat B."/>
            <person name="Grigoriev I.V."/>
            <person name="Hibbett D.S."/>
            <person name="Martin F."/>
            <person name="Nordberg H.P."/>
            <person name="Cantor M.N."/>
            <person name="Hua S.X."/>
        </authorList>
    </citation>
    <scope>NUCLEOTIDE SEQUENCE [LARGE SCALE GENOMIC DNA]</scope>
    <source>
        <strain evidence="7 8">F 1598</strain>
    </source>
</reference>
<feature type="region of interest" description="Disordered" evidence="3">
    <location>
        <begin position="584"/>
        <end position="626"/>
    </location>
</feature>
<dbReference type="SUPFAM" id="SSF52833">
    <property type="entry name" value="Thioredoxin-like"/>
    <property type="match status" value="1"/>
</dbReference>
<dbReference type="STRING" id="765440.A0A0C3BCW4"/>
<dbReference type="InParanoid" id="A0A0C3BCW4"/>
<feature type="transmembrane region" description="Helical" evidence="4">
    <location>
        <begin position="103"/>
        <end position="125"/>
    </location>
</feature>
<organism evidence="7 8">
    <name type="scientific">Piloderma croceum (strain F 1598)</name>
    <dbReference type="NCBI Taxonomy" id="765440"/>
    <lineage>
        <taxon>Eukaryota</taxon>
        <taxon>Fungi</taxon>
        <taxon>Dikarya</taxon>
        <taxon>Basidiomycota</taxon>
        <taxon>Agaricomycotina</taxon>
        <taxon>Agaricomycetes</taxon>
        <taxon>Agaricomycetidae</taxon>
        <taxon>Atheliales</taxon>
        <taxon>Atheliaceae</taxon>
        <taxon>Piloderma</taxon>
    </lineage>
</organism>
<dbReference type="FunCoup" id="A0A0C3BCW4">
    <property type="interactions" value="832"/>
</dbReference>
<evidence type="ECO:0008006" key="9">
    <source>
        <dbReference type="Google" id="ProtNLM"/>
    </source>
</evidence>
<keyword evidence="1 2" id="KW-0175">Coiled coil</keyword>
<dbReference type="InterPro" id="IPR029071">
    <property type="entry name" value="Ubiquitin-like_domsf"/>
</dbReference>
<dbReference type="InterPro" id="IPR050730">
    <property type="entry name" value="UBX_domain-protein"/>
</dbReference>
<dbReference type="SUPFAM" id="SSF46934">
    <property type="entry name" value="UBA-like"/>
    <property type="match status" value="1"/>
</dbReference>
<dbReference type="Pfam" id="PF14555">
    <property type="entry name" value="UBA_4"/>
    <property type="match status" value="1"/>
</dbReference>
<dbReference type="SMART" id="SM00594">
    <property type="entry name" value="UAS"/>
    <property type="match status" value="1"/>
</dbReference>
<dbReference type="SUPFAM" id="SSF54236">
    <property type="entry name" value="Ubiquitin-like"/>
    <property type="match status" value="1"/>
</dbReference>
<keyword evidence="8" id="KW-1185">Reference proteome</keyword>
<sequence length="626" mass="69436">MDALTATQQHALTQLQAITNGEADVAQSVLESVDWDVQKAAELIFDTAPIAGPSVTPRSPSPLRTMESLELDDSRQGERQASRSRSRRAYSLMRYFPSYPTSLLSLLAYPLHLISSIFRFVFGILRIPIPQLRFASLNFYRPLPSGPSDPRSVTDRWVRALEEETGAVCISRAGVTPAGASSGTDAGPSSLTSRPGVSADSGEVFDEGRKLLPDFTLGSYEEILRLCQREAKITCVILVSEEHDDVTEFKSRPRSTLTDPAFVKLLHENEIIVWGGDVRDKDAWSAAQKLQVTTYPFVAFLALQPRRGTRSVSTSTNGNSTSTSPTLTILSRHQGHCTPPLTAPTSASTLTSHLTSQLLPRVLPFLERIRTTARERERDRMLREEQDRAFKDSARRDRERIQEKIEEERRKVEEGRRREEEERLEKERLERERLEAERQEGVKMEWRRWSRRTLVKPETKGAAGAIRLAIRLPGGDGRTIRQFSPDDTLTSLYVYVDSQLIPSNLSPSSDPVTPPSGTLTGEAAIESQIHAPQSETEDTSKAAADAWWDFKLVLAYPRRELAWAPHTTLGSIDGLKGGTQIVVEKIGNGKSKERGGSASPRGAGAASPTGITAQNDDDDEYDTESD</sequence>
<dbReference type="Proteomes" id="UP000054166">
    <property type="component" value="Unassembled WGS sequence"/>
</dbReference>
<feature type="region of interest" description="Disordered" evidence="3">
    <location>
        <begin position="308"/>
        <end position="327"/>
    </location>
</feature>
<accession>A0A0C3BCW4</accession>
<dbReference type="InterPro" id="IPR001012">
    <property type="entry name" value="UBX_dom"/>
</dbReference>
<evidence type="ECO:0000313" key="8">
    <source>
        <dbReference type="Proteomes" id="UP000054166"/>
    </source>
</evidence>
<dbReference type="InterPro" id="IPR006577">
    <property type="entry name" value="UAS"/>
</dbReference>
<feature type="compositionally biased region" description="Polar residues" evidence="3">
    <location>
        <begin position="179"/>
        <end position="195"/>
    </location>
</feature>
<dbReference type="PANTHER" id="PTHR23322">
    <property type="entry name" value="FAS-ASSOCIATED PROTEIN"/>
    <property type="match status" value="1"/>
</dbReference>
<dbReference type="InterPro" id="IPR009060">
    <property type="entry name" value="UBA-like_sf"/>
</dbReference>
<dbReference type="PANTHER" id="PTHR23322:SF1">
    <property type="entry name" value="FAS-ASSOCIATED FACTOR 2"/>
    <property type="match status" value="1"/>
</dbReference>
<dbReference type="Gene3D" id="3.40.30.10">
    <property type="entry name" value="Glutaredoxin"/>
    <property type="match status" value="1"/>
</dbReference>
<dbReference type="InterPro" id="IPR036249">
    <property type="entry name" value="Thioredoxin-like_sf"/>
</dbReference>
<dbReference type="SMART" id="SM00166">
    <property type="entry name" value="UBX"/>
    <property type="match status" value="1"/>
</dbReference>
<dbReference type="GO" id="GO:0043130">
    <property type="term" value="F:ubiquitin binding"/>
    <property type="evidence" value="ECO:0007669"/>
    <property type="project" value="TreeGrafter"/>
</dbReference>
<reference evidence="8" key="2">
    <citation type="submission" date="2015-01" db="EMBL/GenBank/DDBJ databases">
        <title>Evolutionary Origins and Diversification of the Mycorrhizal Mutualists.</title>
        <authorList>
            <consortium name="DOE Joint Genome Institute"/>
            <consortium name="Mycorrhizal Genomics Consortium"/>
            <person name="Kohler A."/>
            <person name="Kuo A."/>
            <person name="Nagy L.G."/>
            <person name="Floudas D."/>
            <person name="Copeland A."/>
            <person name="Barry K.W."/>
            <person name="Cichocki N."/>
            <person name="Veneault-Fourrey C."/>
            <person name="LaButti K."/>
            <person name="Lindquist E.A."/>
            <person name="Lipzen A."/>
            <person name="Lundell T."/>
            <person name="Morin E."/>
            <person name="Murat C."/>
            <person name="Riley R."/>
            <person name="Ohm R."/>
            <person name="Sun H."/>
            <person name="Tunlid A."/>
            <person name="Henrissat B."/>
            <person name="Grigoriev I.V."/>
            <person name="Hibbett D.S."/>
            <person name="Martin F."/>
        </authorList>
    </citation>
    <scope>NUCLEOTIDE SEQUENCE [LARGE SCALE GENOMIC DNA]</scope>
    <source>
        <strain evidence="8">F 1598</strain>
    </source>
</reference>
<dbReference type="Pfam" id="PF00789">
    <property type="entry name" value="UBX"/>
    <property type="match status" value="1"/>
</dbReference>
<proteinExistence type="predicted"/>
<feature type="domain" description="UAS" evidence="6">
    <location>
        <begin position="200"/>
        <end position="328"/>
    </location>
</feature>
<dbReference type="CDD" id="cd14273">
    <property type="entry name" value="UBA_TAP-C_like"/>
    <property type="match status" value="1"/>
</dbReference>
<dbReference type="Gene3D" id="1.10.8.10">
    <property type="entry name" value="DNA helicase RuvA subunit, C-terminal domain"/>
    <property type="match status" value="1"/>
</dbReference>